<evidence type="ECO:0000256" key="5">
    <source>
        <dbReference type="ARBA" id="ARBA00023136"/>
    </source>
</evidence>
<gene>
    <name evidence="8" type="ORF">GCM10011409_26960</name>
</gene>
<dbReference type="InterPro" id="IPR051449">
    <property type="entry name" value="ABC-2_transporter_component"/>
</dbReference>
<dbReference type="GO" id="GO:0005886">
    <property type="term" value="C:plasma membrane"/>
    <property type="evidence" value="ECO:0007669"/>
    <property type="project" value="UniProtKB-SubCell"/>
</dbReference>
<evidence type="ECO:0000256" key="4">
    <source>
        <dbReference type="ARBA" id="ARBA00022989"/>
    </source>
</evidence>
<dbReference type="RefSeq" id="WP_188725350.1">
    <property type="nucleotide sequence ID" value="NZ_BMJD01000022.1"/>
</dbReference>
<dbReference type="EMBL" id="BMJD01000022">
    <property type="protein sequence ID" value="GGB48038.1"/>
    <property type="molecule type" value="Genomic_DNA"/>
</dbReference>
<feature type="transmembrane region" description="Helical" evidence="6">
    <location>
        <begin position="217"/>
        <end position="239"/>
    </location>
</feature>
<dbReference type="Pfam" id="PF12698">
    <property type="entry name" value="ABC2_membrane_3"/>
    <property type="match status" value="1"/>
</dbReference>
<evidence type="ECO:0000313" key="9">
    <source>
        <dbReference type="Proteomes" id="UP000621492"/>
    </source>
</evidence>
<comment type="subcellular location">
    <subcellularLocation>
        <location evidence="1">Cell membrane</location>
        <topology evidence="1">Multi-pass membrane protein</topology>
    </subcellularLocation>
</comment>
<dbReference type="GO" id="GO:0140359">
    <property type="term" value="F:ABC-type transporter activity"/>
    <property type="evidence" value="ECO:0007669"/>
    <property type="project" value="InterPro"/>
</dbReference>
<keyword evidence="3 6" id="KW-0812">Transmembrane</keyword>
<evidence type="ECO:0000256" key="6">
    <source>
        <dbReference type="SAM" id="Phobius"/>
    </source>
</evidence>
<sequence length="389" mass="43300">MFQAIKGMMKKDLKISFRNPSMLILSIIVPIVFIFLYSLISQLSTTNPVVIAQHSDDTASKELTTIMEEMAIEDGPYYEIRSLNPDEAFQMYQNGEVPALVEIPENFDQQLEQGEEAKVKLYVNNMNSDGTKNFQLRLSHALYQFQESRDSASNIGITEEYSTFEKDISMKFYVSIGLLMFAVIYSGMVNTGTLLTREWEERTSKEISLSPNGFVPLLVAKAATALLLTTVTTIFVMILMSFTLNFPITDVSFAIIGWLFILFLIGASLGAFTAVTIKKSLPVITLSAVLGISLYLLSGNESSIRGFAYGGPIELIWRIASYLPMSYITDTMRVIFVTGKNNLLSYTTNPLTTATSFYISIITIPATILLFSWASIVKLKNNLFTSGGQ</sequence>
<keyword evidence="5 6" id="KW-0472">Membrane</keyword>
<keyword evidence="9" id="KW-1185">Reference proteome</keyword>
<feature type="transmembrane region" description="Helical" evidence="6">
    <location>
        <begin position="21"/>
        <end position="40"/>
    </location>
</feature>
<reference evidence="8" key="2">
    <citation type="submission" date="2020-09" db="EMBL/GenBank/DDBJ databases">
        <authorList>
            <person name="Sun Q."/>
            <person name="Zhou Y."/>
        </authorList>
    </citation>
    <scope>NUCLEOTIDE SEQUENCE</scope>
    <source>
        <strain evidence="8">CGMCC 1.15454</strain>
    </source>
</reference>
<feature type="transmembrane region" description="Helical" evidence="6">
    <location>
        <begin position="172"/>
        <end position="196"/>
    </location>
</feature>
<feature type="transmembrane region" description="Helical" evidence="6">
    <location>
        <begin position="357"/>
        <end position="376"/>
    </location>
</feature>
<evidence type="ECO:0000313" key="8">
    <source>
        <dbReference type="EMBL" id="GGB48038.1"/>
    </source>
</evidence>
<feature type="domain" description="ABC-2 type transporter transmembrane" evidence="7">
    <location>
        <begin position="21"/>
        <end position="372"/>
    </location>
</feature>
<evidence type="ECO:0000256" key="1">
    <source>
        <dbReference type="ARBA" id="ARBA00004651"/>
    </source>
</evidence>
<proteinExistence type="predicted"/>
<evidence type="ECO:0000256" key="3">
    <source>
        <dbReference type="ARBA" id="ARBA00022692"/>
    </source>
</evidence>
<feature type="transmembrane region" description="Helical" evidence="6">
    <location>
        <begin position="281"/>
        <end position="298"/>
    </location>
</feature>
<dbReference type="InterPro" id="IPR013525">
    <property type="entry name" value="ABC2_TM"/>
</dbReference>
<dbReference type="Gene3D" id="3.40.1710.10">
    <property type="entry name" value="abc type-2 transporter like domain"/>
    <property type="match status" value="1"/>
</dbReference>
<name>A0A9W5X6J1_9BACI</name>
<evidence type="ECO:0000259" key="7">
    <source>
        <dbReference type="Pfam" id="PF12698"/>
    </source>
</evidence>
<organism evidence="8 9">
    <name type="scientific">Lentibacillus populi</name>
    <dbReference type="NCBI Taxonomy" id="1827502"/>
    <lineage>
        <taxon>Bacteria</taxon>
        <taxon>Bacillati</taxon>
        <taxon>Bacillota</taxon>
        <taxon>Bacilli</taxon>
        <taxon>Bacillales</taxon>
        <taxon>Bacillaceae</taxon>
        <taxon>Lentibacillus</taxon>
    </lineage>
</organism>
<dbReference type="AlphaFoldDB" id="A0A9W5X6J1"/>
<comment type="caution">
    <text evidence="8">The sequence shown here is derived from an EMBL/GenBank/DDBJ whole genome shotgun (WGS) entry which is preliminary data.</text>
</comment>
<keyword evidence="4 6" id="KW-1133">Transmembrane helix</keyword>
<keyword evidence="2" id="KW-1003">Cell membrane</keyword>
<dbReference type="PANTHER" id="PTHR30294">
    <property type="entry name" value="MEMBRANE COMPONENT OF ABC TRANSPORTER YHHJ-RELATED"/>
    <property type="match status" value="1"/>
</dbReference>
<accession>A0A9W5X6J1</accession>
<reference evidence="8" key="1">
    <citation type="journal article" date="2014" name="Int. J. Syst. Evol. Microbiol.">
        <title>Complete genome sequence of Corynebacterium casei LMG S-19264T (=DSM 44701T), isolated from a smear-ripened cheese.</title>
        <authorList>
            <consortium name="US DOE Joint Genome Institute (JGI-PGF)"/>
            <person name="Walter F."/>
            <person name="Albersmeier A."/>
            <person name="Kalinowski J."/>
            <person name="Ruckert C."/>
        </authorList>
    </citation>
    <scope>NUCLEOTIDE SEQUENCE</scope>
    <source>
        <strain evidence="8">CGMCC 1.15454</strain>
    </source>
</reference>
<feature type="transmembrane region" description="Helical" evidence="6">
    <location>
        <begin position="251"/>
        <end position="274"/>
    </location>
</feature>
<protein>
    <recommendedName>
        <fullName evidence="7">ABC-2 type transporter transmembrane domain-containing protein</fullName>
    </recommendedName>
</protein>
<dbReference type="Proteomes" id="UP000621492">
    <property type="component" value="Unassembled WGS sequence"/>
</dbReference>
<evidence type="ECO:0000256" key="2">
    <source>
        <dbReference type="ARBA" id="ARBA00022475"/>
    </source>
</evidence>
<dbReference type="PANTHER" id="PTHR30294:SF29">
    <property type="entry name" value="MULTIDRUG ABC TRANSPORTER PERMEASE YBHS-RELATED"/>
    <property type="match status" value="1"/>
</dbReference>